<evidence type="ECO:0000256" key="1">
    <source>
        <dbReference type="ARBA" id="ARBA00004401"/>
    </source>
</evidence>
<dbReference type="AlphaFoldDB" id="A0A8J4URB5"/>
<comment type="subcellular location">
    <subcellularLocation>
        <location evidence="1">Cell membrane</location>
        <topology evidence="1">Single-pass type II membrane protein</topology>
    </subcellularLocation>
</comment>
<dbReference type="CDD" id="cd00037">
    <property type="entry name" value="CLECT"/>
    <property type="match status" value="1"/>
</dbReference>
<dbReference type="PANTHER" id="PTHR45710">
    <property type="entry name" value="C-TYPE LECTIN DOMAIN-CONTAINING PROTEIN 180"/>
    <property type="match status" value="1"/>
</dbReference>
<dbReference type="Proteomes" id="UP000727407">
    <property type="component" value="Unassembled WGS sequence"/>
</dbReference>
<name>A0A8J4URB5_CLAMG</name>
<dbReference type="InterPro" id="IPR016187">
    <property type="entry name" value="CTDL_fold"/>
</dbReference>
<feature type="domain" description="C-type lectin" evidence="2">
    <location>
        <begin position="19"/>
        <end position="77"/>
    </location>
</feature>
<protein>
    <submittedName>
        <fullName evidence="3">Macrophage mannose receptor 1-like</fullName>
    </submittedName>
</protein>
<proteinExistence type="predicted"/>
<organism evidence="3 4">
    <name type="scientific">Clarias magur</name>
    <name type="common">Asian catfish</name>
    <name type="synonym">Macropteronotus magur</name>
    <dbReference type="NCBI Taxonomy" id="1594786"/>
    <lineage>
        <taxon>Eukaryota</taxon>
        <taxon>Metazoa</taxon>
        <taxon>Chordata</taxon>
        <taxon>Craniata</taxon>
        <taxon>Vertebrata</taxon>
        <taxon>Euteleostomi</taxon>
        <taxon>Actinopterygii</taxon>
        <taxon>Neopterygii</taxon>
        <taxon>Teleostei</taxon>
        <taxon>Ostariophysi</taxon>
        <taxon>Siluriformes</taxon>
        <taxon>Clariidae</taxon>
        <taxon>Clarias</taxon>
    </lineage>
</organism>
<feature type="non-terminal residue" evidence="3">
    <location>
        <position position="1"/>
    </location>
</feature>
<dbReference type="InterPro" id="IPR001304">
    <property type="entry name" value="C-type_lectin-like"/>
</dbReference>
<dbReference type="InterPro" id="IPR050828">
    <property type="entry name" value="C-type_lectin/matrix_domain"/>
</dbReference>
<evidence type="ECO:0000259" key="2">
    <source>
        <dbReference type="PROSITE" id="PS50041"/>
    </source>
</evidence>
<sequence>SDLPAPPASSLCRSDYISWYKNCYKLVSEPKPWEEALAACKKEGANLASVDMSYDQAFISAVLQQNKEDTWIGLRRT</sequence>
<evidence type="ECO:0000313" key="4">
    <source>
        <dbReference type="Proteomes" id="UP000727407"/>
    </source>
</evidence>
<dbReference type="PROSITE" id="PS50041">
    <property type="entry name" value="C_TYPE_LECTIN_2"/>
    <property type="match status" value="1"/>
</dbReference>
<dbReference type="Gene3D" id="3.10.100.10">
    <property type="entry name" value="Mannose-Binding Protein A, subunit A"/>
    <property type="match status" value="1"/>
</dbReference>
<dbReference type="GO" id="GO:0005886">
    <property type="term" value="C:plasma membrane"/>
    <property type="evidence" value="ECO:0007669"/>
    <property type="project" value="UniProtKB-SubCell"/>
</dbReference>
<keyword evidence="4" id="KW-1185">Reference proteome</keyword>
<dbReference type="EMBL" id="QNUK01000126">
    <property type="protein sequence ID" value="KAF5900830.1"/>
    <property type="molecule type" value="Genomic_DNA"/>
</dbReference>
<feature type="non-terminal residue" evidence="3">
    <location>
        <position position="77"/>
    </location>
</feature>
<keyword evidence="3" id="KW-0675">Receptor</keyword>
<reference evidence="3" key="1">
    <citation type="submission" date="2020-07" db="EMBL/GenBank/DDBJ databases">
        <title>Clarias magur genome sequencing, assembly and annotation.</title>
        <authorList>
            <person name="Kushwaha B."/>
            <person name="Kumar R."/>
            <person name="Das P."/>
            <person name="Joshi C.G."/>
            <person name="Kumar D."/>
            <person name="Nagpure N.S."/>
            <person name="Pandey M."/>
            <person name="Agarwal S."/>
            <person name="Srivastava S."/>
            <person name="Singh M."/>
            <person name="Sahoo L."/>
            <person name="Jayasankar P."/>
            <person name="Meher P.K."/>
            <person name="Koringa P.G."/>
            <person name="Iquebal M.A."/>
            <person name="Das S.P."/>
            <person name="Bit A."/>
            <person name="Patnaik S."/>
            <person name="Patel N."/>
            <person name="Shah T.M."/>
            <person name="Hinsu A."/>
            <person name="Jena J.K."/>
        </authorList>
    </citation>
    <scope>NUCLEOTIDE SEQUENCE</scope>
    <source>
        <strain evidence="3">CIFAMagur01</strain>
        <tissue evidence="3">Testis</tissue>
    </source>
</reference>
<gene>
    <name evidence="3" type="ORF">DAT39_009467</name>
</gene>
<dbReference type="InterPro" id="IPR016186">
    <property type="entry name" value="C-type_lectin-like/link_sf"/>
</dbReference>
<evidence type="ECO:0000313" key="3">
    <source>
        <dbReference type="EMBL" id="KAF5900830.1"/>
    </source>
</evidence>
<dbReference type="OrthoDB" id="7357196at2759"/>
<dbReference type="Pfam" id="PF00059">
    <property type="entry name" value="Lectin_C"/>
    <property type="match status" value="1"/>
</dbReference>
<accession>A0A8J4URB5</accession>
<dbReference type="SUPFAM" id="SSF56436">
    <property type="entry name" value="C-type lectin-like"/>
    <property type="match status" value="1"/>
</dbReference>
<comment type="caution">
    <text evidence="3">The sequence shown here is derived from an EMBL/GenBank/DDBJ whole genome shotgun (WGS) entry which is preliminary data.</text>
</comment>
<dbReference type="PANTHER" id="PTHR45710:SF26">
    <property type="entry name" value="RH26557P"/>
    <property type="match status" value="1"/>
</dbReference>